<evidence type="ECO:0000313" key="2">
    <source>
        <dbReference type="Proteomes" id="UP001140074"/>
    </source>
</evidence>
<organism evidence="1 2">
    <name type="scientific">Coemansia aciculifera</name>
    <dbReference type="NCBI Taxonomy" id="417176"/>
    <lineage>
        <taxon>Eukaryota</taxon>
        <taxon>Fungi</taxon>
        <taxon>Fungi incertae sedis</taxon>
        <taxon>Zoopagomycota</taxon>
        <taxon>Kickxellomycotina</taxon>
        <taxon>Kickxellomycetes</taxon>
        <taxon>Kickxellales</taxon>
        <taxon>Kickxellaceae</taxon>
        <taxon>Coemansia</taxon>
    </lineage>
</organism>
<proteinExistence type="predicted"/>
<evidence type="ECO:0000313" key="1">
    <source>
        <dbReference type="EMBL" id="KAJ2868431.1"/>
    </source>
</evidence>
<reference evidence="1" key="1">
    <citation type="submission" date="2022-07" db="EMBL/GenBank/DDBJ databases">
        <title>Phylogenomic reconstructions and comparative analyses of Kickxellomycotina fungi.</title>
        <authorList>
            <person name="Reynolds N.K."/>
            <person name="Stajich J.E."/>
            <person name="Barry K."/>
            <person name="Grigoriev I.V."/>
            <person name="Crous P."/>
            <person name="Smith M.E."/>
        </authorList>
    </citation>
    <scope>NUCLEOTIDE SEQUENCE</scope>
    <source>
        <strain evidence="1">RSA 476</strain>
    </source>
</reference>
<comment type="caution">
    <text evidence="1">The sequence shown here is derived from an EMBL/GenBank/DDBJ whole genome shotgun (WGS) entry which is preliminary data.</text>
</comment>
<sequence>MVDNVDVGTEAYQQHVLDAFLTGIIGTAQDHLATNIKIDRNATESSMTRPKCRPNYIFSVNGQLVFKGEERRTGSLGEGALDLCKEMLPGSVEKTGELDSWLGYASSCGCVRFYCILGVEKMIECSDIINLQNLENRVTMIITLVNVVRITQAQILAKGK</sequence>
<dbReference type="Proteomes" id="UP001140074">
    <property type="component" value="Unassembled WGS sequence"/>
</dbReference>
<protein>
    <submittedName>
        <fullName evidence="1">Uncharacterized protein</fullName>
    </submittedName>
</protein>
<name>A0A9W8IN75_9FUNG</name>
<dbReference type="AlphaFoldDB" id="A0A9W8IN75"/>
<keyword evidence="2" id="KW-1185">Reference proteome</keyword>
<dbReference type="EMBL" id="JANBUY010000003">
    <property type="protein sequence ID" value="KAJ2868431.1"/>
    <property type="molecule type" value="Genomic_DNA"/>
</dbReference>
<accession>A0A9W8IN75</accession>
<gene>
    <name evidence="1" type="ORF">GGH94_000131</name>
</gene>